<gene>
    <name evidence="1" type="ORF">MTR67_015206</name>
</gene>
<keyword evidence="2" id="KW-1185">Reference proteome</keyword>
<evidence type="ECO:0000313" key="1">
    <source>
        <dbReference type="EMBL" id="WMV21821.1"/>
    </source>
</evidence>
<dbReference type="EMBL" id="CP133614">
    <property type="protein sequence ID" value="WMV21821.1"/>
    <property type="molecule type" value="Genomic_DNA"/>
</dbReference>
<protein>
    <submittedName>
        <fullName evidence="1">Uncharacterized protein</fullName>
    </submittedName>
</protein>
<name>A0AAF0QJJ7_SOLVR</name>
<proteinExistence type="predicted"/>
<dbReference type="AlphaFoldDB" id="A0AAF0QJJ7"/>
<sequence length="210" mass="23050">MHQPDTRDDVECKVMAENVLLDSVVVYGVGVEQHQTIVLLKTVRDNVQPSTQRDDADGKLMVNHVLLLLVNVVVYGVGVGPHQIIVLLKTVKATVNYPHLLLHLHPHPHLHPHFHTHNVELKRVAGNVLKQESVVVYGVGVEPQTSIVLLDIVRNNVQVHTQRDDADGKLMVNHVLLVLDSVVVTVVGVGPHSVIALLNTVKANATLLLL</sequence>
<reference evidence="1" key="1">
    <citation type="submission" date="2023-08" db="EMBL/GenBank/DDBJ databases">
        <title>A de novo genome assembly of Solanum verrucosum Schlechtendal, a Mexican diploid species geographically isolated from the other diploid A-genome species in potato relatives.</title>
        <authorList>
            <person name="Hosaka K."/>
        </authorList>
    </citation>
    <scope>NUCLEOTIDE SEQUENCE</scope>
    <source>
        <tissue evidence="1">Young leaves</tissue>
    </source>
</reference>
<accession>A0AAF0QJJ7</accession>
<evidence type="ECO:0000313" key="2">
    <source>
        <dbReference type="Proteomes" id="UP001234989"/>
    </source>
</evidence>
<dbReference type="Proteomes" id="UP001234989">
    <property type="component" value="Chromosome 3"/>
</dbReference>
<organism evidence="1 2">
    <name type="scientific">Solanum verrucosum</name>
    <dbReference type="NCBI Taxonomy" id="315347"/>
    <lineage>
        <taxon>Eukaryota</taxon>
        <taxon>Viridiplantae</taxon>
        <taxon>Streptophyta</taxon>
        <taxon>Embryophyta</taxon>
        <taxon>Tracheophyta</taxon>
        <taxon>Spermatophyta</taxon>
        <taxon>Magnoliopsida</taxon>
        <taxon>eudicotyledons</taxon>
        <taxon>Gunneridae</taxon>
        <taxon>Pentapetalae</taxon>
        <taxon>asterids</taxon>
        <taxon>lamiids</taxon>
        <taxon>Solanales</taxon>
        <taxon>Solanaceae</taxon>
        <taxon>Solanoideae</taxon>
        <taxon>Solaneae</taxon>
        <taxon>Solanum</taxon>
    </lineage>
</organism>